<evidence type="ECO:0008006" key="3">
    <source>
        <dbReference type="Google" id="ProtNLM"/>
    </source>
</evidence>
<dbReference type="EMBL" id="QJTK01000022">
    <property type="protein sequence ID" value="PYF06944.1"/>
    <property type="molecule type" value="Genomic_DNA"/>
</dbReference>
<reference evidence="1 2" key="1">
    <citation type="submission" date="2018-06" db="EMBL/GenBank/DDBJ databases">
        <title>Genomic Encyclopedia of Type Strains, Phase III (KMG-III): the genomes of soil and plant-associated and newly described type strains.</title>
        <authorList>
            <person name="Whitman W."/>
        </authorList>
    </citation>
    <scope>NUCLEOTIDE SEQUENCE [LARGE SCALE GENOMIC DNA]</scope>
    <source>
        <strain evidence="1 2">JA737</strain>
    </source>
</reference>
<sequence>MRSFAGNPYDGHTLGAALEQAEILTERLPPELVVVDRGYRGHGVDKTQVLISGTRRGLTPALAADLRRRAAIEFEIGHIKTDGRLARSPLKGVIGDALFAVLCGCGNRWER</sequence>
<evidence type="ECO:0000313" key="1">
    <source>
        <dbReference type="EMBL" id="PYF06944.1"/>
    </source>
</evidence>
<gene>
    <name evidence="1" type="ORF">C8J30_12227</name>
</gene>
<proteinExistence type="predicted"/>
<comment type="caution">
    <text evidence="1">The sequence shown here is derived from an EMBL/GenBank/DDBJ whole genome shotgun (WGS) entry which is preliminary data.</text>
</comment>
<evidence type="ECO:0000313" key="2">
    <source>
        <dbReference type="Proteomes" id="UP000247727"/>
    </source>
</evidence>
<dbReference type="AlphaFoldDB" id="A0A318TQI9"/>
<organism evidence="1 2">
    <name type="scientific">Rhodobacter viridis</name>
    <dbReference type="NCBI Taxonomy" id="1054202"/>
    <lineage>
        <taxon>Bacteria</taxon>
        <taxon>Pseudomonadati</taxon>
        <taxon>Pseudomonadota</taxon>
        <taxon>Alphaproteobacteria</taxon>
        <taxon>Rhodobacterales</taxon>
        <taxon>Rhodobacter group</taxon>
        <taxon>Rhodobacter</taxon>
    </lineage>
</organism>
<dbReference type="PANTHER" id="PTHR33803">
    <property type="entry name" value="IS1478 TRANSPOSASE"/>
    <property type="match status" value="1"/>
</dbReference>
<dbReference type="Proteomes" id="UP000247727">
    <property type="component" value="Unassembled WGS sequence"/>
</dbReference>
<accession>A0A318TQI9</accession>
<protein>
    <recommendedName>
        <fullName evidence="3">DDE family transposase</fullName>
    </recommendedName>
</protein>
<dbReference type="PANTHER" id="PTHR33803:SF3">
    <property type="entry name" value="BLL1974 PROTEIN"/>
    <property type="match status" value="1"/>
</dbReference>
<name>A0A318TQI9_9RHOB</name>
<keyword evidence="2" id="KW-1185">Reference proteome</keyword>